<dbReference type="AlphaFoldDB" id="A0A7S2MVT5"/>
<dbReference type="InterPro" id="IPR052391">
    <property type="entry name" value="E3_Ligase-Neurotoxin"/>
</dbReference>
<proteinExistence type="predicted"/>
<dbReference type="PROSITE" id="PS50297">
    <property type="entry name" value="ANK_REP_REGION"/>
    <property type="match status" value="1"/>
</dbReference>
<dbReference type="PANTHER" id="PTHR24133">
    <property type="entry name" value="ANKYRIN DOMAIN-CONTAINING"/>
    <property type="match status" value="1"/>
</dbReference>
<accession>A0A7S2MVT5</accession>
<gene>
    <name evidence="2" type="ORF">BRAN1462_LOCUS5327</name>
</gene>
<dbReference type="InterPro" id="IPR002110">
    <property type="entry name" value="Ankyrin_rpt"/>
</dbReference>
<evidence type="ECO:0000313" key="2">
    <source>
        <dbReference type="EMBL" id="CAD9504882.1"/>
    </source>
</evidence>
<dbReference type="SUPFAM" id="SSF48403">
    <property type="entry name" value="Ankyrin repeat"/>
    <property type="match status" value="1"/>
</dbReference>
<protein>
    <submittedName>
        <fullName evidence="2">Uncharacterized protein</fullName>
    </submittedName>
</protein>
<dbReference type="PROSITE" id="PS50088">
    <property type="entry name" value="ANK_REPEAT"/>
    <property type="match status" value="1"/>
</dbReference>
<dbReference type="Pfam" id="PF12796">
    <property type="entry name" value="Ank_2"/>
    <property type="match status" value="1"/>
</dbReference>
<keyword evidence="1" id="KW-0040">ANK repeat</keyword>
<organism evidence="2">
    <name type="scientific">Zooxanthella nutricula</name>
    <dbReference type="NCBI Taxonomy" id="1333877"/>
    <lineage>
        <taxon>Eukaryota</taxon>
        <taxon>Sar</taxon>
        <taxon>Alveolata</taxon>
        <taxon>Dinophyceae</taxon>
        <taxon>Peridiniales</taxon>
        <taxon>Peridiniales incertae sedis</taxon>
        <taxon>Zooxanthella</taxon>
    </lineage>
</organism>
<dbReference type="Pfam" id="PF00023">
    <property type="entry name" value="Ank"/>
    <property type="match status" value="1"/>
</dbReference>
<reference evidence="2" key="1">
    <citation type="submission" date="2021-01" db="EMBL/GenBank/DDBJ databases">
        <authorList>
            <person name="Corre E."/>
            <person name="Pelletier E."/>
            <person name="Niang G."/>
            <person name="Scheremetjew M."/>
            <person name="Finn R."/>
            <person name="Kale V."/>
            <person name="Holt S."/>
            <person name="Cochrane G."/>
            <person name="Meng A."/>
            <person name="Brown T."/>
            <person name="Cohen L."/>
        </authorList>
    </citation>
    <scope>NUCLEOTIDE SEQUENCE</scope>
    <source>
        <strain evidence="2">RCC3387</strain>
    </source>
</reference>
<dbReference type="EMBL" id="HBGW01008247">
    <property type="protein sequence ID" value="CAD9504882.1"/>
    <property type="molecule type" value="Transcribed_RNA"/>
</dbReference>
<dbReference type="Gene3D" id="1.25.40.20">
    <property type="entry name" value="Ankyrin repeat-containing domain"/>
    <property type="match status" value="2"/>
</dbReference>
<dbReference type="PANTHER" id="PTHR24133:SF40">
    <property type="entry name" value="ANKYRIN REPEAT DOMAIN 44"/>
    <property type="match status" value="1"/>
</dbReference>
<evidence type="ECO:0000256" key="1">
    <source>
        <dbReference type="PROSITE-ProRule" id="PRU00023"/>
    </source>
</evidence>
<dbReference type="SMART" id="SM00248">
    <property type="entry name" value="ANK"/>
    <property type="match status" value="4"/>
</dbReference>
<sequence length="501" mass="55845">MAEEAALGEDGEEVEDPQELAERLKPELLDACLRNDTEAALRLIDQHADPCCEDNRQWSPLIWAANHGNDALTRVLISRGAAEVYKYDDAAGLKVVKKKHSPLHWAAFKGHLKVLWLLMAPPHNLSHHEKDAIGNTPLHQAAAGGSLDCAKCLMAQGVDVFAKNNRGHTPFALCTVPEVQELLKKAMECKACKATGKQFSATVMRYLCSWSLDAFCENAVTQLYVYESPEATEKECPVTWCTEVKNMVQEAEHQLIHAMNLNQLDTVTEALVKADDKPVDCKLVHQCSHVKAKLESEIQLVAAMQVQVVTNLDEFQGVHEMLSQAIEDAEDKSADAGRVEAARTLRKKLLSEASLMRAVGGPQKTTPGHILMLEELHRAATDESANEALLDEAGKLIAKLKSEREVQKRIAETAPLCEFETYKDAAGKENLPPWSVDTEEFETFHEDFKRVVEEAERDKIDEDLMAKALEQLAGIENLLVEKKRFEEEDKLKNAKKKGKKK</sequence>
<name>A0A7S2MVT5_9DINO</name>
<feature type="repeat" description="ANK" evidence="1">
    <location>
        <begin position="133"/>
        <end position="165"/>
    </location>
</feature>
<dbReference type="InterPro" id="IPR036770">
    <property type="entry name" value="Ankyrin_rpt-contain_sf"/>
</dbReference>